<keyword evidence="2" id="KW-0012">Acyltransferase</keyword>
<sequence length="205" mass="22034">MTASASPHPAGSQPKWSLRLARPEDAEFLPAIEQSAAQLFKAEPQLAHLANAEVITQERHRILIGKGRCLVALRDNRIAGFLSAISVGREIHILELSVHADCQRMGMGSGLVRAAIVDARNSGFQALTLTTFSDVEWNAPFYGALGFVAVEELSAHPRLAELLEKETASALQAGLHGSQPPPDEAEPAPGRPTPHRIAMIRFIAG</sequence>
<dbReference type="InterPro" id="IPR000182">
    <property type="entry name" value="GNAT_dom"/>
</dbReference>
<dbReference type="RefSeq" id="WP_160602114.1">
    <property type="nucleotide sequence ID" value="NZ_WTYU01000002.1"/>
</dbReference>
<protein>
    <submittedName>
        <fullName evidence="5">GNAT family N-acetyltransferase</fullName>
    </submittedName>
</protein>
<dbReference type="OrthoDB" id="572496at2"/>
<dbReference type="Proteomes" id="UP000473531">
    <property type="component" value="Unassembled WGS sequence"/>
</dbReference>
<evidence type="ECO:0000256" key="3">
    <source>
        <dbReference type="SAM" id="MobiDB-lite"/>
    </source>
</evidence>
<dbReference type="PROSITE" id="PS51186">
    <property type="entry name" value="GNAT"/>
    <property type="match status" value="1"/>
</dbReference>
<proteinExistence type="predicted"/>
<dbReference type="AlphaFoldDB" id="A0A6L7GI62"/>
<dbReference type="Pfam" id="PF00583">
    <property type="entry name" value="Acetyltransf_1"/>
    <property type="match status" value="1"/>
</dbReference>
<keyword evidence="1 5" id="KW-0808">Transferase</keyword>
<keyword evidence="6" id="KW-1185">Reference proteome</keyword>
<dbReference type="PANTHER" id="PTHR43800">
    <property type="entry name" value="PEPTIDYL-LYSINE N-ACETYLTRANSFERASE YJAB"/>
    <property type="match status" value="1"/>
</dbReference>
<feature type="domain" description="N-acetyltransferase" evidence="4">
    <location>
        <begin position="16"/>
        <end position="169"/>
    </location>
</feature>
<evidence type="ECO:0000256" key="1">
    <source>
        <dbReference type="ARBA" id="ARBA00022679"/>
    </source>
</evidence>
<comment type="caution">
    <text evidence="5">The sequence shown here is derived from an EMBL/GenBank/DDBJ whole genome shotgun (WGS) entry which is preliminary data.</text>
</comment>
<evidence type="ECO:0000256" key="2">
    <source>
        <dbReference type="ARBA" id="ARBA00023315"/>
    </source>
</evidence>
<dbReference type="InterPro" id="IPR016181">
    <property type="entry name" value="Acyl_CoA_acyltransferase"/>
</dbReference>
<dbReference type="GO" id="GO:0016747">
    <property type="term" value="F:acyltransferase activity, transferring groups other than amino-acyl groups"/>
    <property type="evidence" value="ECO:0007669"/>
    <property type="project" value="InterPro"/>
</dbReference>
<organism evidence="5 6">
    <name type="scientific">Allopontixanthobacter confluentis</name>
    <dbReference type="NCBI Taxonomy" id="1849021"/>
    <lineage>
        <taxon>Bacteria</taxon>
        <taxon>Pseudomonadati</taxon>
        <taxon>Pseudomonadota</taxon>
        <taxon>Alphaproteobacteria</taxon>
        <taxon>Sphingomonadales</taxon>
        <taxon>Erythrobacteraceae</taxon>
        <taxon>Allopontixanthobacter</taxon>
    </lineage>
</organism>
<feature type="region of interest" description="Disordered" evidence="3">
    <location>
        <begin position="173"/>
        <end position="193"/>
    </location>
</feature>
<dbReference type="PANTHER" id="PTHR43800:SF1">
    <property type="entry name" value="PEPTIDYL-LYSINE N-ACETYLTRANSFERASE YJAB"/>
    <property type="match status" value="1"/>
</dbReference>
<dbReference type="SUPFAM" id="SSF55729">
    <property type="entry name" value="Acyl-CoA N-acyltransferases (Nat)"/>
    <property type="match status" value="1"/>
</dbReference>
<reference evidence="5 6" key="1">
    <citation type="submission" date="2019-12" db="EMBL/GenBank/DDBJ databases">
        <title>Genomic-based taxomic classification of the family Erythrobacteraceae.</title>
        <authorList>
            <person name="Xu L."/>
        </authorList>
    </citation>
    <scope>NUCLEOTIDE SEQUENCE [LARGE SCALE GENOMIC DNA]</scope>
    <source>
        <strain evidence="5 6">KCTC 52259</strain>
    </source>
</reference>
<evidence type="ECO:0000313" key="6">
    <source>
        <dbReference type="Proteomes" id="UP000473531"/>
    </source>
</evidence>
<evidence type="ECO:0000313" key="5">
    <source>
        <dbReference type="EMBL" id="MXP15619.1"/>
    </source>
</evidence>
<name>A0A6L7GI62_9SPHN</name>
<dbReference type="CDD" id="cd04301">
    <property type="entry name" value="NAT_SF"/>
    <property type="match status" value="1"/>
</dbReference>
<dbReference type="EMBL" id="WTYU01000002">
    <property type="protein sequence ID" value="MXP15619.1"/>
    <property type="molecule type" value="Genomic_DNA"/>
</dbReference>
<gene>
    <name evidence="5" type="ORF">GRI44_12750</name>
</gene>
<accession>A0A6L7GI62</accession>
<evidence type="ECO:0000259" key="4">
    <source>
        <dbReference type="PROSITE" id="PS51186"/>
    </source>
</evidence>
<dbReference type="Gene3D" id="3.40.630.30">
    <property type="match status" value="1"/>
</dbReference>